<name>F3QRA6_9BACT</name>
<dbReference type="EMBL" id="AFBR01000020">
    <property type="protein sequence ID" value="EGG56359.1"/>
    <property type="molecule type" value="Genomic_DNA"/>
</dbReference>
<reference evidence="2 3" key="1">
    <citation type="submission" date="2011-02" db="EMBL/GenBank/DDBJ databases">
        <authorList>
            <person name="Weinstock G."/>
            <person name="Sodergren E."/>
            <person name="Clifton S."/>
            <person name="Fulton L."/>
            <person name="Fulton B."/>
            <person name="Courtney L."/>
            <person name="Fronick C."/>
            <person name="Harrison M."/>
            <person name="Strong C."/>
            <person name="Farmer C."/>
            <person name="Delahaunty K."/>
            <person name="Markovic C."/>
            <person name="Hall O."/>
            <person name="Minx P."/>
            <person name="Tomlinson C."/>
            <person name="Mitreva M."/>
            <person name="Hou S."/>
            <person name="Chen J."/>
            <person name="Wollam A."/>
            <person name="Pepin K.H."/>
            <person name="Johnson M."/>
            <person name="Bhonagiri V."/>
            <person name="Zhang X."/>
            <person name="Suruliraj S."/>
            <person name="Warren W."/>
            <person name="Chinwalla A."/>
            <person name="Mardis E.R."/>
            <person name="Wilson R.K."/>
        </authorList>
    </citation>
    <scope>NUCLEOTIDE SEQUENCE [LARGE SCALE GENOMIC DNA]</scope>
    <source>
        <strain evidence="2 3">YIT 11841</strain>
    </source>
</reference>
<dbReference type="AlphaFoldDB" id="F3QRA6"/>
<dbReference type="STRING" id="762982.HMPREF9442_00704"/>
<gene>
    <name evidence="2" type="ORF">HMPREF9442_00704</name>
</gene>
<dbReference type="HOGENOM" id="CLU_2718698_0_0_10"/>
<protein>
    <submittedName>
        <fullName evidence="2">Uncharacterized protein</fullName>
    </submittedName>
</protein>
<evidence type="ECO:0000313" key="2">
    <source>
        <dbReference type="EMBL" id="EGG56359.1"/>
    </source>
</evidence>
<sequence length="72" mass="8429">MEEQYPPTAKVQNFRHTVCIFSLIFYLATSILQKTQIPSLPSLLSVFSSYLYTPHIEMVRLRHFQHSCGNIR</sequence>
<accession>F3QRA6</accession>
<feature type="transmembrane region" description="Helical" evidence="1">
    <location>
        <begin position="14"/>
        <end position="32"/>
    </location>
</feature>
<keyword evidence="1" id="KW-1133">Transmembrane helix</keyword>
<keyword evidence="3" id="KW-1185">Reference proteome</keyword>
<organism evidence="2 3">
    <name type="scientific">Paraprevotella xylaniphila YIT 11841</name>
    <dbReference type="NCBI Taxonomy" id="762982"/>
    <lineage>
        <taxon>Bacteria</taxon>
        <taxon>Pseudomonadati</taxon>
        <taxon>Bacteroidota</taxon>
        <taxon>Bacteroidia</taxon>
        <taxon>Bacteroidales</taxon>
        <taxon>Prevotellaceae</taxon>
        <taxon>Paraprevotella</taxon>
    </lineage>
</organism>
<keyword evidence="1" id="KW-0472">Membrane</keyword>
<keyword evidence="1" id="KW-0812">Transmembrane</keyword>
<dbReference type="Proteomes" id="UP000005546">
    <property type="component" value="Unassembled WGS sequence"/>
</dbReference>
<comment type="caution">
    <text evidence="2">The sequence shown here is derived from an EMBL/GenBank/DDBJ whole genome shotgun (WGS) entry which is preliminary data.</text>
</comment>
<evidence type="ECO:0000256" key="1">
    <source>
        <dbReference type="SAM" id="Phobius"/>
    </source>
</evidence>
<proteinExistence type="predicted"/>
<evidence type="ECO:0000313" key="3">
    <source>
        <dbReference type="Proteomes" id="UP000005546"/>
    </source>
</evidence>